<evidence type="ECO:0000313" key="1">
    <source>
        <dbReference type="EMBL" id="HCE16866.1"/>
    </source>
</evidence>
<accession>A0A3D1JGX6</accession>
<proteinExistence type="predicted"/>
<dbReference type="OrthoDB" id="9812811at2"/>
<gene>
    <name evidence="1" type="ORF">DEQ80_03310</name>
</gene>
<comment type="caution">
    <text evidence="1">The sequence shown here is derived from an EMBL/GenBank/DDBJ whole genome shotgun (WGS) entry which is preliminary data.</text>
</comment>
<dbReference type="EMBL" id="DPBP01000015">
    <property type="protein sequence ID" value="HCE16866.1"/>
    <property type="molecule type" value="Genomic_DNA"/>
</dbReference>
<dbReference type="STRING" id="229919.GCA_001050195_00345"/>
<dbReference type="SUPFAM" id="SSF52833">
    <property type="entry name" value="Thioredoxin-like"/>
    <property type="match status" value="1"/>
</dbReference>
<sequence length="44" mass="4972">MVTHLPADPTAPDFELTDTLGRTIRLSDFRGKKFIVLVLLRGFI</sequence>
<organism evidence="1 2">
    <name type="scientific">Anaerolinea thermolimosa</name>
    <dbReference type="NCBI Taxonomy" id="229919"/>
    <lineage>
        <taxon>Bacteria</taxon>
        <taxon>Bacillati</taxon>
        <taxon>Chloroflexota</taxon>
        <taxon>Anaerolineae</taxon>
        <taxon>Anaerolineales</taxon>
        <taxon>Anaerolineaceae</taxon>
        <taxon>Anaerolinea</taxon>
    </lineage>
</organism>
<dbReference type="RefSeq" id="WP_084001092.1">
    <property type="nucleotide sequence ID" value="NZ_DF967965.1"/>
</dbReference>
<name>A0A3D1JGX6_9CHLR</name>
<dbReference type="Gene3D" id="3.40.30.10">
    <property type="entry name" value="Glutaredoxin"/>
    <property type="match status" value="1"/>
</dbReference>
<dbReference type="InterPro" id="IPR036249">
    <property type="entry name" value="Thioredoxin-like_sf"/>
</dbReference>
<evidence type="ECO:0000313" key="2">
    <source>
        <dbReference type="Proteomes" id="UP000264141"/>
    </source>
</evidence>
<protein>
    <submittedName>
        <fullName evidence="1">Uncharacterized protein</fullName>
    </submittedName>
</protein>
<reference evidence="1 2" key="1">
    <citation type="journal article" date="2018" name="Nat. Biotechnol.">
        <title>A standardized bacterial taxonomy based on genome phylogeny substantially revises the tree of life.</title>
        <authorList>
            <person name="Parks D.H."/>
            <person name="Chuvochina M."/>
            <person name="Waite D.W."/>
            <person name="Rinke C."/>
            <person name="Skarshewski A."/>
            <person name="Chaumeil P.A."/>
            <person name="Hugenholtz P."/>
        </authorList>
    </citation>
    <scope>NUCLEOTIDE SEQUENCE [LARGE SCALE GENOMIC DNA]</scope>
    <source>
        <strain evidence="1">UBA8781</strain>
    </source>
</reference>
<dbReference type="AlphaFoldDB" id="A0A3D1JGX6"/>
<dbReference type="Proteomes" id="UP000264141">
    <property type="component" value="Unassembled WGS sequence"/>
</dbReference>